<evidence type="ECO:0000256" key="2">
    <source>
        <dbReference type="ARBA" id="ARBA00007637"/>
    </source>
</evidence>
<dbReference type="NCBIfam" id="TIGR01179">
    <property type="entry name" value="galE"/>
    <property type="match status" value="1"/>
</dbReference>
<dbReference type="PANTHER" id="PTHR43725">
    <property type="entry name" value="UDP-GLUCOSE 4-EPIMERASE"/>
    <property type="match status" value="1"/>
</dbReference>
<dbReference type="CDD" id="cd05247">
    <property type="entry name" value="UDP_G4E_1_SDR_e"/>
    <property type="match status" value="1"/>
</dbReference>
<dbReference type="InterPro" id="IPR005886">
    <property type="entry name" value="UDP_G4E"/>
</dbReference>
<feature type="domain" description="NAD-dependent epimerase/dehydratase" evidence="6">
    <location>
        <begin position="6"/>
        <end position="254"/>
    </location>
</feature>
<dbReference type="InterPro" id="IPR036291">
    <property type="entry name" value="NAD(P)-bd_dom_sf"/>
</dbReference>
<dbReference type="SUPFAM" id="SSF51735">
    <property type="entry name" value="NAD(P)-binding Rossmann-fold domains"/>
    <property type="match status" value="1"/>
</dbReference>
<evidence type="ECO:0000313" key="7">
    <source>
        <dbReference type="EMBL" id="VAX07364.1"/>
    </source>
</evidence>
<dbReference type="Gene3D" id="3.90.25.10">
    <property type="entry name" value="UDP-galactose 4-epimerase, domain 1"/>
    <property type="match status" value="1"/>
</dbReference>
<name>A0A3B1B5R1_9ZZZZ</name>
<keyword evidence="5" id="KW-0119">Carbohydrate metabolism</keyword>
<dbReference type="InterPro" id="IPR001509">
    <property type="entry name" value="Epimerase_deHydtase"/>
</dbReference>
<dbReference type="Gene3D" id="3.40.50.720">
    <property type="entry name" value="NAD(P)-binding Rossmann-like Domain"/>
    <property type="match status" value="1"/>
</dbReference>
<gene>
    <name evidence="7" type="ORF">MNBD_GAMMA26-2638</name>
</gene>
<protein>
    <submittedName>
        <fullName evidence="7">UDP-glucose 4-epimerase</fullName>
        <ecNumber evidence="7">5.1.3.2</ecNumber>
    </submittedName>
</protein>
<dbReference type="AlphaFoldDB" id="A0A3B1B5R1"/>
<comment type="similarity">
    <text evidence="2">Belongs to the NAD(P)-dependent epimerase/dehydratase family.</text>
</comment>
<proteinExistence type="inferred from homology"/>
<dbReference type="PANTHER" id="PTHR43725:SF53">
    <property type="entry name" value="UDP-ARABINOSE 4-EPIMERASE 1"/>
    <property type="match status" value="1"/>
</dbReference>
<keyword evidence="3" id="KW-0520">NAD</keyword>
<organism evidence="7">
    <name type="scientific">hydrothermal vent metagenome</name>
    <dbReference type="NCBI Taxonomy" id="652676"/>
    <lineage>
        <taxon>unclassified sequences</taxon>
        <taxon>metagenomes</taxon>
        <taxon>ecological metagenomes</taxon>
    </lineage>
</organism>
<evidence type="ECO:0000256" key="5">
    <source>
        <dbReference type="ARBA" id="ARBA00023277"/>
    </source>
</evidence>
<dbReference type="GO" id="GO:0003978">
    <property type="term" value="F:UDP-glucose 4-epimerase activity"/>
    <property type="evidence" value="ECO:0007669"/>
    <property type="project" value="UniProtKB-EC"/>
</dbReference>
<evidence type="ECO:0000256" key="1">
    <source>
        <dbReference type="ARBA" id="ARBA00001911"/>
    </source>
</evidence>
<evidence type="ECO:0000256" key="4">
    <source>
        <dbReference type="ARBA" id="ARBA00023235"/>
    </source>
</evidence>
<dbReference type="EC" id="5.1.3.2" evidence="7"/>
<reference evidence="7" key="1">
    <citation type="submission" date="2018-06" db="EMBL/GenBank/DDBJ databases">
        <authorList>
            <person name="Zhirakovskaya E."/>
        </authorList>
    </citation>
    <scope>NUCLEOTIDE SEQUENCE</scope>
</reference>
<evidence type="ECO:0000259" key="6">
    <source>
        <dbReference type="Pfam" id="PF01370"/>
    </source>
</evidence>
<evidence type="ECO:0000256" key="3">
    <source>
        <dbReference type="ARBA" id="ARBA00023027"/>
    </source>
</evidence>
<dbReference type="GO" id="GO:0033499">
    <property type="term" value="P:galactose catabolic process via UDP-galactose, Leloir pathway"/>
    <property type="evidence" value="ECO:0007669"/>
    <property type="project" value="TreeGrafter"/>
</dbReference>
<dbReference type="EMBL" id="UOFX01000023">
    <property type="protein sequence ID" value="VAX07364.1"/>
    <property type="molecule type" value="Genomic_DNA"/>
</dbReference>
<comment type="cofactor">
    <cofactor evidence="1">
        <name>NAD(+)</name>
        <dbReference type="ChEBI" id="CHEBI:57540"/>
    </cofactor>
</comment>
<dbReference type="Pfam" id="PF01370">
    <property type="entry name" value="Epimerase"/>
    <property type="match status" value="1"/>
</dbReference>
<sequence length="332" mass="36193">MSNKGVLVTGGAGYIGSHTLRQLAEAGERVVTLDNLSSGFRDAVLSGTFIEGNTGDQELVSQILREHNIESVLHFAAHTIVPESVSNPLKYYGNNTCNTRNLLECCQNEGVKNFIFSSTAAVYGIADKGTIWEHTPTQPINAYGGSKLMSEQMLRDLSAVTNLKHVSLRYFNVAGSDPEGRIGQSTKNATLLIKVACEVAVGKRDAVSIFGTDYPTPDGTGIRDYIHVEDLAAAHLKALDYLRNGGESTTLNCGYGHGYSVREVLDSVNRVNGKPLSIREEPRRAGDPPQLIAGADKIRDILGWEPRFDNLETIVKTSLEWEKKLQAREESA</sequence>
<keyword evidence="4 7" id="KW-0413">Isomerase</keyword>
<accession>A0A3B1B5R1</accession>